<keyword evidence="4" id="KW-1185">Reference proteome</keyword>
<accession>A0ABY2QMF1</accession>
<feature type="region of interest" description="Disordered" evidence="1">
    <location>
        <begin position="292"/>
        <end position="313"/>
    </location>
</feature>
<keyword evidence="2" id="KW-0812">Transmembrane</keyword>
<dbReference type="RefSeq" id="WP_136450459.1">
    <property type="nucleotide sequence ID" value="NZ_SSTI01000001.1"/>
</dbReference>
<comment type="caution">
    <text evidence="3">The sequence shown here is derived from an EMBL/GenBank/DDBJ whole genome shotgun (WGS) entry which is preliminary data.</text>
</comment>
<keyword evidence="2" id="KW-0472">Membrane</keyword>
<dbReference type="Proteomes" id="UP000308038">
    <property type="component" value="Unassembled WGS sequence"/>
</dbReference>
<organism evidence="3 4">
    <name type="scientific">Sphingomonas olei</name>
    <dbReference type="NCBI Taxonomy" id="1886787"/>
    <lineage>
        <taxon>Bacteria</taxon>
        <taxon>Pseudomonadati</taxon>
        <taxon>Pseudomonadota</taxon>
        <taxon>Alphaproteobacteria</taxon>
        <taxon>Sphingomonadales</taxon>
        <taxon>Sphingomonadaceae</taxon>
        <taxon>Sphingomonas</taxon>
    </lineage>
</organism>
<evidence type="ECO:0000256" key="1">
    <source>
        <dbReference type="SAM" id="MobiDB-lite"/>
    </source>
</evidence>
<dbReference type="EMBL" id="SSTI01000001">
    <property type="protein sequence ID" value="THG42095.1"/>
    <property type="molecule type" value="Genomic_DNA"/>
</dbReference>
<evidence type="ECO:0000256" key="2">
    <source>
        <dbReference type="SAM" id="Phobius"/>
    </source>
</evidence>
<protein>
    <recommendedName>
        <fullName evidence="5">Inner membrane protein</fullName>
    </recommendedName>
</protein>
<keyword evidence="2" id="KW-1133">Transmembrane helix</keyword>
<reference evidence="3 4" key="1">
    <citation type="submission" date="2019-04" db="EMBL/GenBank/DDBJ databases">
        <title>Microbes associate with the intestines of laboratory mice.</title>
        <authorList>
            <person name="Navarre W."/>
            <person name="Wong E."/>
            <person name="Huang K.C."/>
            <person name="Tropini C."/>
            <person name="Ng K."/>
            <person name="Yu B."/>
        </authorList>
    </citation>
    <scope>NUCLEOTIDE SEQUENCE [LARGE SCALE GENOMIC DNA]</scope>
    <source>
        <strain evidence="3 4">NM83_B4-11</strain>
    </source>
</reference>
<feature type="transmembrane region" description="Helical" evidence="2">
    <location>
        <begin position="16"/>
        <end position="38"/>
    </location>
</feature>
<evidence type="ECO:0000313" key="4">
    <source>
        <dbReference type="Proteomes" id="UP000308038"/>
    </source>
</evidence>
<evidence type="ECO:0008006" key="5">
    <source>
        <dbReference type="Google" id="ProtNLM"/>
    </source>
</evidence>
<proteinExistence type="predicted"/>
<evidence type="ECO:0000313" key="3">
    <source>
        <dbReference type="EMBL" id="THG42095.1"/>
    </source>
</evidence>
<name>A0ABY2QMF1_9SPHN</name>
<gene>
    <name evidence="3" type="ORF">E5988_01135</name>
</gene>
<sequence>MDENAPLAPAPRRSRVGLLTVFVILALVVGLALIFLSMRDGTSWWQRQAKAPTAVDKAVTTRDVIAGTSPAPAAVDPATLAARESALAAQLAALEARTASLSMDVTQSQDRAGRAEAILIAFAARRAIEKGAALGYLEDQLRQRFGETQQKAVNTVIEAGRDPVTREGLRQALDANRSMLLNPGADGWFAGFMDELRRLVVLHDANTPSPLPADRLARAQRLLDAGQVEPAVEEVSRLPGGTQAANWSAAARRYIAARQALDTLETAAIVGTIPSSAPTAAAALVPAVPQVTGDAAPATGDLGNDQAEPAPRP</sequence>